<keyword evidence="3" id="KW-1185">Reference proteome</keyword>
<protein>
    <submittedName>
        <fullName evidence="2">Uncharacterized protein</fullName>
    </submittedName>
</protein>
<evidence type="ECO:0000313" key="2">
    <source>
        <dbReference type="EMBL" id="KAF4619140.1"/>
    </source>
</evidence>
<feature type="compositionally biased region" description="Basic and acidic residues" evidence="1">
    <location>
        <begin position="9"/>
        <end position="21"/>
    </location>
</feature>
<evidence type="ECO:0000313" key="3">
    <source>
        <dbReference type="Proteomes" id="UP000521872"/>
    </source>
</evidence>
<organism evidence="2 3">
    <name type="scientific">Agrocybe pediades</name>
    <dbReference type="NCBI Taxonomy" id="84607"/>
    <lineage>
        <taxon>Eukaryota</taxon>
        <taxon>Fungi</taxon>
        <taxon>Dikarya</taxon>
        <taxon>Basidiomycota</taxon>
        <taxon>Agaricomycotina</taxon>
        <taxon>Agaricomycetes</taxon>
        <taxon>Agaricomycetidae</taxon>
        <taxon>Agaricales</taxon>
        <taxon>Agaricineae</taxon>
        <taxon>Strophariaceae</taxon>
        <taxon>Agrocybe</taxon>
    </lineage>
</organism>
<name>A0A8H4VSW8_9AGAR</name>
<feature type="region of interest" description="Disordered" evidence="1">
    <location>
        <begin position="1"/>
        <end position="47"/>
    </location>
</feature>
<gene>
    <name evidence="2" type="ORF">D9613_004932</name>
</gene>
<dbReference type="AlphaFoldDB" id="A0A8H4VSW8"/>
<dbReference type="EMBL" id="JAACJL010000016">
    <property type="protein sequence ID" value="KAF4619140.1"/>
    <property type="molecule type" value="Genomic_DNA"/>
</dbReference>
<comment type="caution">
    <text evidence="2">The sequence shown here is derived from an EMBL/GenBank/DDBJ whole genome shotgun (WGS) entry which is preliminary data.</text>
</comment>
<reference evidence="2 3" key="1">
    <citation type="submission" date="2019-12" db="EMBL/GenBank/DDBJ databases">
        <authorList>
            <person name="Floudas D."/>
            <person name="Bentzer J."/>
            <person name="Ahren D."/>
            <person name="Johansson T."/>
            <person name="Persson P."/>
            <person name="Tunlid A."/>
        </authorList>
    </citation>
    <scope>NUCLEOTIDE SEQUENCE [LARGE SCALE GENOMIC DNA]</scope>
    <source>
        <strain evidence="2 3">CBS 102.39</strain>
    </source>
</reference>
<dbReference type="Proteomes" id="UP000521872">
    <property type="component" value="Unassembled WGS sequence"/>
</dbReference>
<evidence type="ECO:0000256" key="1">
    <source>
        <dbReference type="SAM" id="MobiDB-lite"/>
    </source>
</evidence>
<accession>A0A8H4VSW8</accession>
<sequence>MSISIMHSISERDERRARFAPDEDDCPDYEAAVSRSNSNGTTSTTSRLDHDLRIVSPLNVSTRRHIRPLPRHERYTYTYRLVANNAPLEFLICVEPESGKPTPGKYTFHLSFKVNGVERTICEPTTRTLKVDPRRLDFVVFIFPGKAGLPNGSLWSVRVWLRVNFVDHRLFGEDELWVAKDPDFNSIGDASFARLRNSDNSTEQTYHAYVGRALVTFIIRHVWKSLSNKTFSYSMEYEANGVGDILFEDLKLRLDGDPRSLSFLIYTTPSNSVPQGASHKLRVWLRSLVPLPPSDPATSYALPFNDSYIYQRIWKYDAFKIGSRLDFDSLGSKMVKGFLAGPPQTSVIPNPVPATDLHSSRSVYREKRGYDFDSIS</sequence>
<proteinExistence type="predicted"/>
<feature type="compositionally biased region" description="Low complexity" evidence="1">
    <location>
        <begin position="34"/>
        <end position="46"/>
    </location>
</feature>